<gene>
    <name evidence="2" type="ORF">BFJ69_g9708</name>
</gene>
<sequence>MNPSCALSAAIAFSATLVLFFMILHKFGQLWSDLDQHIINAFRNRVATQAT</sequence>
<proteinExistence type="predicted"/>
<feature type="transmembrane region" description="Helical" evidence="1">
    <location>
        <begin position="6"/>
        <end position="24"/>
    </location>
</feature>
<dbReference type="EMBL" id="MRCX01000091">
    <property type="protein sequence ID" value="RKK72873.1"/>
    <property type="molecule type" value="Genomic_DNA"/>
</dbReference>
<keyword evidence="1" id="KW-0472">Membrane</keyword>
<keyword evidence="1" id="KW-0812">Transmembrane</keyword>
<name>A0A420MXZ5_FUSOX</name>
<reference evidence="2 3" key="1">
    <citation type="journal article" date="2018" name="Sci. Rep.">
        <title>Characterisation of pathogen-specific regions and novel effector candidates in Fusarium oxysporum f. sp. cepae.</title>
        <authorList>
            <person name="Armitage A.D."/>
            <person name="Taylor A."/>
            <person name="Sobczyk M.K."/>
            <person name="Baxter L."/>
            <person name="Greenfield B.P."/>
            <person name="Bates H.J."/>
            <person name="Wilson F."/>
            <person name="Jackson A.C."/>
            <person name="Ott S."/>
            <person name="Harrison R.J."/>
            <person name="Clarkson J.P."/>
        </authorList>
    </citation>
    <scope>NUCLEOTIDE SEQUENCE [LARGE SCALE GENOMIC DNA]</scope>
    <source>
        <strain evidence="2 3">Fo_A13</strain>
    </source>
</reference>
<dbReference type="AlphaFoldDB" id="A0A420MXZ5"/>
<evidence type="ECO:0000313" key="3">
    <source>
        <dbReference type="Proteomes" id="UP000285084"/>
    </source>
</evidence>
<evidence type="ECO:0000313" key="2">
    <source>
        <dbReference type="EMBL" id="RKK72873.1"/>
    </source>
</evidence>
<evidence type="ECO:0000256" key="1">
    <source>
        <dbReference type="SAM" id="Phobius"/>
    </source>
</evidence>
<dbReference type="Proteomes" id="UP000285084">
    <property type="component" value="Unassembled WGS sequence"/>
</dbReference>
<protein>
    <submittedName>
        <fullName evidence="2">Uncharacterized protein</fullName>
    </submittedName>
</protein>
<keyword evidence="1" id="KW-1133">Transmembrane helix</keyword>
<accession>A0A420MXZ5</accession>
<organism evidence="2 3">
    <name type="scientific">Fusarium oxysporum</name>
    <name type="common">Fusarium vascular wilt</name>
    <dbReference type="NCBI Taxonomy" id="5507"/>
    <lineage>
        <taxon>Eukaryota</taxon>
        <taxon>Fungi</taxon>
        <taxon>Dikarya</taxon>
        <taxon>Ascomycota</taxon>
        <taxon>Pezizomycotina</taxon>
        <taxon>Sordariomycetes</taxon>
        <taxon>Hypocreomycetidae</taxon>
        <taxon>Hypocreales</taxon>
        <taxon>Nectriaceae</taxon>
        <taxon>Fusarium</taxon>
        <taxon>Fusarium oxysporum species complex</taxon>
    </lineage>
</organism>
<comment type="caution">
    <text evidence="2">The sequence shown here is derived from an EMBL/GenBank/DDBJ whole genome shotgun (WGS) entry which is preliminary data.</text>
</comment>